<comment type="caution">
    <text evidence="1">The sequence shown here is derived from an EMBL/GenBank/DDBJ whole genome shotgun (WGS) entry which is preliminary data.</text>
</comment>
<dbReference type="EMBL" id="PVLV01000691">
    <property type="protein sequence ID" value="PRH75744.1"/>
    <property type="molecule type" value="Genomic_DNA"/>
</dbReference>
<dbReference type="RefSeq" id="WP_105871869.1">
    <property type="nucleotide sequence ID" value="NZ_PVLV01000691.1"/>
</dbReference>
<organism evidence="1 2">
    <name type="scientific">Streptomyces solincola</name>
    <dbReference type="NCBI Taxonomy" id="2100817"/>
    <lineage>
        <taxon>Bacteria</taxon>
        <taxon>Bacillati</taxon>
        <taxon>Actinomycetota</taxon>
        <taxon>Actinomycetes</taxon>
        <taxon>Kitasatosporales</taxon>
        <taxon>Streptomycetaceae</taxon>
        <taxon>Streptomyces</taxon>
    </lineage>
</organism>
<accession>A0A2S9PMV4</accession>
<name>A0A2S9PMV4_9ACTN</name>
<gene>
    <name evidence="1" type="ORF">C6N75_29330</name>
</gene>
<dbReference type="Proteomes" id="UP000239322">
    <property type="component" value="Unassembled WGS sequence"/>
</dbReference>
<evidence type="ECO:0000313" key="1">
    <source>
        <dbReference type="EMBL" id="PRH75744.1"/>
    </source>
</evidence>
<dbReference type="OrthoDB" id="4205928at2"/>
<keyword evidence="2" id="KW-1185">Reference proteome</keyword>
<dbReference type="AlphaFoldDB" id="A0A2S9PMV4"/>
<sequence length="266" mass="27860">MRACTLSPADPRPLLTPVALEDTVMPGLLLLAPRKTTEFETPHGPVRLRKYGGAPGHEFVRAAVLAGNGRDRAALVTLRPAAYPYAGAWLAALAEHAPGAADHRNPGAAPGSVRLVAQMTRNHANGVPRQSDGSVGWSVPGASARVWPDGRLTVTSAAGVELSARLEGEQWDTHRVAAVADAALRLLCAPEARHVTRTSEPRGWSRAADRWEDWAGGPVGVKSGWMYDGSSVAACSCGWRATVPSRDGARGAAAAHLREVGAAVPC</sequence>
<protein>
    <submittedName>
        <fullName evidence="1">Uncharacterized protein</fullName>
    </submittedName>
</protein>
<proteinExistence type="predicted"/>
<evidence type="ECO:0000313" key="2">
    <source>
        <dbReference type="Proteomes" id="UP000239322"/>
    </source>
</evidence>
<reference evidence="1 2" key="1">
    <citation type="submission" date="2018-03" db="EMBL/GenBank/DDBJ databases">
        <title>Novel Streptomyces sp. from soil.</title>
        <authorList>
            <person name="Tan G.Y.A."/>
            <person name="Lee Z.Y."/>
        </authorList>
    </citation>
    <scope>NUCLEOTIDE SEQUENCE [LARGE SCALE GENOMIC DNA]</scope>
    <source>
        <strain evidence="1 2">ST5x</strain>
    </source>
</reference>